<evidence type="ECO:0000256" key="11">
    <source>
        <dbReference type="ARBA" id="ARBA00079468"/>
    </source>
</evidence>
<feature type="coiled-coil region" evidence="13">
    <location>
        <begin position="29"/>
        <end position="80"/>
    </location>
</feature>
<dbReference type="EMBL" id="RHFK02000022">
    <property type="protein sequence ID" value="TWW55135.1"/>
    <property type="molecule type" value="Genomic_DNA"/>
</dbReference>
<evidence type="ECO:0000256" key="9">
    <source>
        <dbReference type="ARBA" id="ARBA00073021"/>
    </source>
</evidence>
<comment type="subcellular location">
    <subcellularLocation>
        <location evidence="2">Cytoplasm</location>
    </subcellularLocation>
    <subcellularLocation>
        <location evidence="1">Nucleus</location>
    </subcellularLocation>
</comment>
<evidence type="ECO:0000313" key="17">
    <source>
        <dbReference type="Proteomes" id="UP000324091"/>
    </source>
</evidence>
<comment type="caution">
    <text evidence="16">The sequence shown here is derived from an EMBL/GenBank/DDBJ whole genome shotgun (WGS) entry which is preliminary data.</text>
</comment>
<dbReference type="GO" id="GO:0006954">
    <property type="term" value="P:inflammatory response"/>
    <property type="evidence" value="ECO:0007669"/>
    <property type="project" value="UniProtKB-KW"/>
</dbReference>
<evidence type="ECO:0000256" key="12">
    <source>
        <dbReference type="ARBA" id="ARBA00081786"/>
    </source>
</evidence>
<evidence type="ECO:0000256" key="4">
    <source>
        <dbReference type="ARBA" id="ARBA00022490"/>
    </source>
</evidence>
<evidence type="ECO:0000256" key="14">
    <source>
        <dbReference type="SAM" id="MobiDB-lite"/>
    </source>
</evidence>
<feature type="region of interest" description="Disordered" evidence="14">
    <location>
        <begin position="638"/>
        <end position="737"/>
    </location>
</feature>
<accession>A0A5C6MKH5</accession>
<evidence type="ECO:0000256" key="1">
    <source>
        <dbReference type="ARBA" id="ARBA00004123"/>
    </source>
</evidence>
<feature type="compositionally biased region" description="Basic and acidic residues" evidence="14">
    <location>
        <begin position="279"/>
        <end position="297"/>
    </location>
</feature>
<keyword evidence="17" id="KW-1185">Reference proteome</keyword>
<evidence type="ECO:0000259" key="15">
    <source>
        <dbReference type="Pfam" id="PF16516"/>
    </source>
</evidence>
<gene>
    <name evidence="16" type="ORF">D4764_09G0001840</name>
</gene>
<feature type="region of interest" description="Disordered" evidence="14">
    <location>
        <begin position="263"/>
        <end position="313"/>
    </location>
</feature>
<dbReference type="PANTHER" id="PTHR31882:SF3">
    <property type="entry name" value="TNFAIP3-INTERACTING PROTEIN 1"/>
    <property type="match status" value="1"/>
</dbReference>
<dbReference type="GO" id="GO:0071222">
    <property type="term" value="P:cellular response to lipopolysaccharide"/>
    <property type="evidence" value="ECO:0007669"/>
    <property type="project" value="TreeGrafter"/>
</dbReference>
<evidence type="ECO:0000256" key="3">
    <source>
        <dbReference type="ARBA" id="ARBA00022481"/>
    </source>
</evidence>
<dbReference type="FunFam" id="1.20.5.990:FF:000001">
    <property type="entry name" value="TNFAIP3 interacting protein 1"/>
    <property type="match status" value="1"/>
</dbReference>
<keyword evidence="7" id="KW-0395">Inflammatory response</keyword>
<feature type="coiled-coil region" evidence="13">
    <location>
        <begin position="212"/>
        <end position="239"/>
    </location>
</feature>
<evidence type="ECO:0000256" key="7">
    <source>
        <dbReference type="ARBA" id="ARBA00023198"/>
    </source>
</evidence>
<feature type="region of interest" description="Disordered" evidence="14">
    <location>
        <begin position="88"/>
        <end position="130"/>
    </location>
</feature>
<feature type="compositionally biased region" description="Acidic residues" evidence="14">
    <location>
        <begin position="707"/>
        <end position="722"/>
    </location>
</feature>
<proteinExistence type="predicted"/>
<feature type="coiled-coil region" evidence="13">
    <location>
        <begin position="476"/>
        <end position="545"/>
    </location>
</feature>
<dbReference type="Pfam" id="PF16516">
    <property type="entry name" value="CC2-LZ"/>
    <property type="match status" value="1"/>
</dbReference>
<feature type="domain" description="NF-kappa-B essential modulator NEMO CC2-LZ" evidence="15">
    <location>
        <begin position="430"/>
        <end position="528"/>
    </location>
</feature>
<keyword evidence="8" id="KW-0539">Nucleus</keyword>
<protein>
    <recommendedName>
        <fullName evidence="9">TNFAIP3-interacting protein 1</fullName>
    </recommendedName>
    <alternativeName>
        <fullName evidence="11">A20-binding inhibitor of NF-kappa-B activation 1</fullName>
    </alternativeName>
    <alternativeName>
        <fullName evidence="12">Nef-associated factor 1</fullName>
    </alternativeName>
    <alternativeName>
        <fullName evidence="10">Virion-associated nuclear shuttling protein</fullName>
    </alternativeName>
</protein>
<evidence type="ECO:0000256" key="5">
    <source>
        <dbReference type="ARBA" id="ARBA00022553"/>
    </source>
</evidence>
<sequence length="766" mass="87701">MEGKGPYRIYDPGGSEVRAREEAAGGCSYRQLLEENSILRERMKGLKSLGDLLEESQSEASRLRQRVEELVRDNEALKSSSFAASLCMGGPVQSETQSKTRLHPTAEQEEEQTSCVGKTLQPEKPNEASPELEVGNIDAKTTDALTAGSAAGVIPLLPQENIELASQLKRLESSFSIFAEESNPNQLLAHLGRMAVEFHHLSSKVQKNEQRTSLLQTLCEQLRQENNELRKKMEEDHLIRNRDLEHLRQENQKLKELVTGGVAAATPGSSSVPTDAEAAEAKEEPVKEESPAVRPKMEVSTPQKSGKAAEKTPSKPCDVEVYEKKIKLLEKQRKDVLEVNKQWDIQWNAMKSQFEQKITDLRQRLAESQKTVLELEAEREQRQRDYDKKLLLAKSKIENVQGEKECLNSETTELKQKIRYLQDQLLPLSKQREYQEKEIQRLNRALEEALNLHSPSSSQQPPGQGNFADAANNLKKQELLTQIAVLKEQVKIFEEDFRKERSDRERMNEEKEDLRRQVERLQGQITNLTNQLHQAQNECQRERTERCKLERLQMQHHKQWYHQIRLAPSCDKVQPQQGAHSNKFNEHIGTPELSLAVASMTVSAFGIIRWNIFTPLWEAQPLQGRRWDRRALRAGPYTSLPGCPMHQAPQPQPPQHHPLYETSSLSPRVFHGSHHFHSPEEPEQWARVPDHHQKTQISLVQQQQQQLEEEEEGEEEEEEEEQQQPRGREEQDLGKGSVRILTLESTKCITVPTCWSLGSSMKTVCF</sequence>
<keyword evidence="4" id="KW-0963">Cytoplasm</keyword>
<evidence type="ECO:0000256" key="2">
    <source>
        <dbReference type="ARBA" id="ARBA00004496"/>
    </source>
</evidence>
<evidence type="ECO:0000256" key="10">
    <source>
        <dbReference type="ARBA" id="ARBA00075165"/>
    </source>
</evidence>
<dbReference type="GO" id="GO:0005737">
    <property type="term" value="C:cytoplasm"/>
    <property type="evidence" value="ECO:0007669"/>
    <property type="project" value="UniProtKB-SubCell"/>
</dbReference>
<dbReference type="Gene3D" id="1.20.5.990">
    <property type="entry name" value="Nemo cc2-lz domain - 1d5 darpin complex"/>
    <property type="match status" value="1"/>
</dbReference>
<evidence type="ECO:0000256" key="6">
    <source>
        <dbReference type="ARBA" id="ARBA00023054"/>
    </source>
</evidence>
<dbReference type="InterPro" id="IPR032419">
    <property type="entry name" value="CC2-LZ_dom"/>
</dbReference>
<dbReference type="GO" id="GO:0043124">
    <property type="term" value="P:negative regulation of canonical NF-kappaB signal transduction"/>
    <property type="evidence" value="ECO:0007669"/>
    <property type="project" value="UniProtKB-ARBA"/>
</dbReference>
<dbReference type="GO" id="GO:0005634">
    <property type="term" value="C:nucleus"/>
    <property type="evidence" value="ECO:0007669"/>
    <property type="project" value="UniProtKB-SubCell"/>
</dbReference>
<dbReference type="GO" id="GO:0006357">
    <property type="term" value="P:regulation of transcription by RNA polymerase II"/>
    <property type="evidence" value="ECO:0007669"/>
    <property type="project" value="TreeGrafter"/>
</dbReference>
<evidence type="ECO:0000256" key="8">
    <source>
        <dbReference type="ARBA" id="ARBA00023242"/>
    </source>
</evidence>
<dbReference type="AlphaFoldDB" id="A0A5C6MKH5"/>
<dbReference type="GO" id="GO:0010604">
    <property type="term" value="P:positive regulation of macromolecule metabolic process"/>
    <property type="evidence" value="ECO:0007669"/>
    <property type="project" value="UniProtKB-ARBA"/>
</dbReference>
<name>A0A5C6MKH5_9TELE</name>
<keyword evidence="3" id="KW-0488">Methylation</keyword>
<evidence type="ECO:0000313" key="16">
    <source>
        <dbReference type="EMBL" id="TWW55135.1"/>
    </source>
</evidence>
<keyword evidence="5" id="KW-0597">Phosphoprotein</keyword>
<reference evidence="16 17" key="1">
    <citation type="submission" date="2019-04" db="EMBL/GenBank/DDBJ databases">
        <title>Chromosome genome assembly for Takifugu flavidus.</title>
        <authorList>
            <person name="Xiao S."/>
        </authorList>
    </citation>
    <scope>NUCLEOTIDE SEQUENCE [LARGE SCALE GENOMIC DNA]</scope>
    <source>
        <strain evidence="16">HTHZ2018</strain>
        <tissue evidence="16">Muscle</tissue>
    </source>
</reference>
<dbReference type="PANTHER" id="PTHR31882">
    <property type="entry name" value="TNFAIP3-INTERACTING PROTEIN COILED COIL FAMILY MEMBER"/>
    <property type="match status" value="1"/>
</dbReference>
<feature type="coiled-coil region" evidence="13">
    <location>
        <begin position="319"/>
        <end position="452"/>
    </location>
</feature>
<organism evidence="16 17">
    <name type="scientific">Takifugu flavidus</name>
    <name type="common">sansaifugu</name>
    <dbReference type="NCBI Taxonomy" id="433684"/>
    <lineage>
        <taxon>Eukaryota</taxon>
        <taxon>Metazoa</taxon>
        <taxon>Chordata</taxon>
        <taxon>Craniata</taxon>
        <taxon>Vertebrata</taxon>
        <taxon>Euteleostomi</taxon>
        <taxon>Actinopterygii</taxon>
        <taxon>Neopterygii</taxon>
        <taxon>Teleostei</taxon>
        <taxon>Neoteleostei</taxon>
        <taxon>Acanthomorphata</taxon>
        <taxon>Eupercaria</taxon>
        <taxon>Tetraodontiformes</taxon>
        <taxon>Tetradontoidea</taxon>
        <taxon>Tetraodontidae</taxon>
        <taxon>Takifugu</taxon>
    </lineage>
</organism>
<keyword evidence="6 13" id="KW-0175">Coiled coil</keyword>
<evidence type="ECO:0000256" key="13">
    <source>
        <dbReference type="SAM" id="Coils"/>
    </source>
</evidence>
<dbReference type="Proteomes" id="UP000324091">
    <property type="component" value="Chromosome 9"/>
</dbReference>